<reference evidence="2 3" key="1">
    <citation type="submission" date="2018-08" db="EMBL/GenBank/DDBJ databases">
        <title>Sequencing the genomes of 1000 actinobacteria strains.</title>
        <authorList>
            <person name="Klenk H.-P."/>
        </authorList>
    </citation>
    <scope>NUCLEOTIDE SEQUENCE [LARGE SCALE GENOMIC DNA]</scope>
    <source>
        <strain evidence="2 3">DSM 43927</strain>
    </source>
</reference>
<keyword evidence="2" id="KW-0378">Hydrolase</keyword>
<dbReference type="Proteomes" id="UP000256661">
    <property type="component" value="Unassembled WGS sequence"/>
</dbReference>
<dbReference type="EMBL" id="QTTT01000001">
    <property type="protein sequence ID" value="REE95195.1"/>
    <property type="molecule type" value="Genomic_DNA"/>
</dbReference>
<dbReference type="SUPFAM" id="SSF53474">
    <property type="entry name" value="alpha/beta-Hydrolases"/>
    <property type="match status" value="1"/>
</dbReference>
<dbReference type="AlphaFoldDB" id="A0A3D9SQH3"/>
<comment type="caution">
    <text evidence="2">The sequence shown here is derived from an EMBL/GenBank/DDBJ whole genome shotgun (WGS) entry which is preliminary data.</text>
</comment>
<accession>A0A3D9SQH3</accession>
<organism evidence="2 3">
    <name type="scientific">Thermomonospora umbrina</name>
    <dbReference type="NCBI Taxonomy" id="111806"/>
    <lineage>
        <taxon>Bacteria</taxon>
        <taxon>Bacillati</taxon>
        <taxon>Actinomycetota</taxon>
        <taxon>Actinomycetes</taxon>
        <taxon>Streptosporangiales</taxon>
        <taxon>Thermomonosporaceae</taxon>
        <taxon>Thermomonospora</taxon>
    </lineage>
</organism>
<dbReference type="PANTHER" id="PTHR11614">
    <property type="entry name" value="PHOSPHOLIPASE-RELATED"/>
    <property type="match status" value="1"/>
</dbReference>
<dbReference type="InterPro" id="IPR022742">
    <property type="entry name" value="Hydrolase_4"/>
</dbReference>
<proteinExistence type="predicted"/>
<evidence type="ECO:0000259" key="1">
    <source>
        <dbReference type="Pfam" id="PF12146"/>
    </source>
</evidence>
<dbReference type="Pfam" id="PF12146">
    <property type="entry name" value="Hydrolase_4"/>
    <property type="match status" value="1"/>
</dbReference>
<dbReference type="OrthoDB" id="9806902at2"/>
<protein>
    <submittedName>
        <fullName evidence="2">Alpha-beta hydrolase superfamily lysophospholipase</fullName>
    </submittedName>
</protein>
<dbReference type="InterPro" id="IPR029058">
    <property type="entry name" value="AB_hydrolase_fold"/>
</dbReference>
<dbReference type="RefSeq" id="WP_116021034.1">
    <property type="nucleotide sequence ID" value="NZ_QTTT01000001.1"/>
</dbReference>
<dbReference type="Gene3D" id="3.40.50.1820">
    <property type="entry name" value="alpha/beta hydrolase"/>
    <property type="match status" value="1"/>
</dbReference>
<name>A0A3D9SQH3_9ACTN</name>
<evidence type="ECO:0000313" key="2">
    <source>
        <dbReference type="EMBL" id="REE95195.1"/>
    </source>
</evidence>
<dbReference type="InterPro" id="IPR051044">
    <property type="entry name" value="MAG_DAG_Lipase"/>
</dbReference>
<sequence length="278" mass="29928">MFTFTSVDGLDVHVHHWPAHGEARGVVQIVHGMGEHAGRYAAFAEALTTYGYAVYANDHRGHGRTMKGEPGRLGPDGWNLLVADVVALTELLCSRHPGLSIVLFGQSMGSYAVQQFLLDHGDLVEGVVLTGTTALDGLLKAMGAAGREDYYNAPFQPVRTGCDWLSRDDAEVDAFIADPLCGFALDENGLRDMYAAAPRLADPSTVPAGLPLCVAVGDRDPLNAGLSLSDLLVERYRAAGLTDITYRAYGGARHELLHETNRDEVQADLVAWITRVIG</sequence>
<keyword evidence="3" id="KW-1185">Reference proteome</keyword>
<gene>
    <name evidence="2" type="ORF">DFJ69_0578</name>
</gene>
<evidence type="ECO:0000313" key="3">
    <source>
        <dbReference type="Proteomes" id="UP000256661"/>
    </source>
</evidence>
<dbReference type="GO" id="GO:0016787">
    <property type="term" value="F:hydrolase activity"/>
    <property type="evidence" value="ECO:0007669"/>
    <property type="project" value="UniProtKB-KW"/>
</dbReference>
<feature type="domain" description="Serine aminopeptidase S33" evidence="1">
    <location>
        <begin position="22"/>
        <end position="261"/>
    </location>
</feature>